<dbReference type="PANTHER" id="PTHR10701">
    <property type="entry name" value="SMALL NUCLEAR RIBONUCLEOPROTEIN-ASSOCIATED PROTEIN B AND N"/>
    <property type="match status" value="1"/>
</dbReference>
<dbReference type="SMART" id="SM00651">
    <property type="entry name" value="Sm"/>
    <property type="match status" value="1"/>
</dbReference>
<feature type="region of interest" description="Disordered" evidence="1">
    <location>
        <begin position="1"/>
        <end position="30"/>
    </location>
</feature>
<dbReference type="eggNOG" id="KOG3168">
    <property type="taxonomic scope" value="Eukaryota"/>
</dbReference>
<feature type="compositionally biased region" description="Polar residues" evidence="1">
    <location>
        <begin position="1"/>
        <end position="10"/>
    </location>
</feature>
<accession>S3C9S4</accession>
<dbReference type="HOGENOM" id="CLU_076902_4_3_1"/>
<dbReference type="AlphaFoldDB" id="S3C9S4"/>
<dbReference type="EMBL" id="KE148147">
    <property type="protein sequence ID" value="EPE09612.1"/>
    <property type="molecule type" value="Genomic_DNA"/>
</dbReference>
<evidence type="ECO:0000313" key="4">
    <source>
        <dbReference type="Proteomes" id="UP000016923"/>
    </source>
</evidence>
<dbReference type="STRING" id="1262450.S3C9S4"/>
<proteinExistence type="predicted"/>
<organism evidence="3 4">
    <name type="scientific">Ophiostoma piceae (strain UAMH 11346)</name>
    <name type="common">Sap stain fungus</name>
    <dbReference type="NCBI Taxonomy" id="1262450"/>
    <lineage>
        <taxon>Eukaryota</taxon>
        <taxon>Fungi</taxon>
        <taxon>Dikarya</taxon>
        <taxon>Ascomycota</taxon>
        <taxon>Pezizomycotina</taxon>
        <taxon>Sordariomycetes</taxon>
        <taxon>Sordariomycetidae</taxon>
        <taxon>Ophiostomatales</taxon>
        <taxon>Ophiostomataceae</taxon>
        <taxon>Ophiostoma</taxon>
    </lineage>
</organism>
<reference evidence="3 4" key="1">
    <citation type="journal article" date="2013" name="BMC Genomics">
        <title>The genome and transcriptome of the pine saprophyte Ophiostoma piceae, and a comparison with the bark beetle-associated pine pathogen Grosmannia clavigera.</title>
        <authorList>
            <person name="Haridas S."/>
            <person name="Wang Y."/>
            <person name="Lim L."/>
            <person name="Massoumi Alamouti S."/>
            <person name="Jackman S."/>
            <person name="Docking R."/>
            <person name="Robertson G."/>
            <person name="Birol I."/>
            <person name="Bohlmann J."/>
            <person name="Breuil C."/>
        </authorList>
    </citation>
    <scope>NUCLEOTIDE SEQUENCE [LARGE SCALE GENOMIC DNA]</scope>
    <source>
        <strain evidence="3 4">UAMH 11346</strain>
    </source>
</reference>
<dbReference type="InterPro" id="IPR001163">
    <property type="entry name" value="Sm_dom_euk/arc"/>
</dbReference>
<dbReference type="PANTHER" id="PTHR10701:SF5">
    <property type="entry name" value="N-ALPHA-ACETYLTRANSFERASE 38, NATC AUXILIARY SUBUNIT"/>
    <property type="match status" value="1"/>
</dbReference>
<dbReference type="OMA" id="HEYRHPT"/>
<dbReference type="SUPFAM" id="SSF50182">
    <property type="entry name" value="Sm-like ribonucleoproteins"/>
    <property type="match status" value="1"/>
</dbReference>
<dbReference type="Proteomes" id="UP000016923">
    <property type="component" value="Unassembled WGS sequence"/>
</dbReference>
<dbReference type="OrthoDB" id="368909at2759"/>
<dbReference type="Pfam" id="PF01423">
    <property type="entry name" value="LSM"/>
    <property type="match status" value="1"/>
</dbReference>
<dbReference type="InterPro" id="IPR034110">
    <property type="entry name" value="LSMD1_Sm"/>
</dbReference>
<protein>
    <submittedName>
        <fullName evidence="3">Lsm domain-containing protein</fullName>
    </submittedName>
</protein>
<feature type="domain" description="Sm" evidence="2">
    <location>
        <begin position="38"/>
        <end position="128"/>
    </location>
</feature>
<dbReference type="VEuPathDB" id="FungiDB:F503_07388"/>
<evidence type="ECO:0000256" key="1">
    <source>
        <dbReference type="SAM" id="MobiDB-lite"/>
    </source>
</evidence>
<dbReference type="CDD" id="cd06168">
    <property type="entry name" value="LSMD1"/>
    <property type="match status" value="1"/>
</dbReference>
<evidence type="ECO:0000313" key="3">
    <source>
        <dbReference type="EMBL" id="EPE09612.1"/>
    </source>
</evidence>
<keyword evidence="4" id="KW-1185">Reference proteome</keyword>
<gene>
    <name evidence="3" type="ORF">F503_07388</name>
</gene>
<sequence>MATPAMSTADATAAPTGIAPRPPVSPAQSRALRDEASAYLQSLLNKNLLVHTTDGRMFRGEFKCTDPDHNLVLAHATEYRQPTAQQRAQHAARLAASGDSASKVTMDMASRYLGLIVTPGEHIVKIEVEEFLSQIRRR</sequence>
<dbReference type="InterPro" id="IPR010920">
    <property type="entry name" value="LSM_dom_sf"/>
</dbReference>
<dbReference type="InterPro" id="IPR050914">
    <property type="entry name" value="snRNP_SmB/NAA38-like"/>
</dbReference>
<evidence type="ECO:0000259" key="2">
    <source>
        <dbReference type="SMART" id="SM00651"/>
    </source>
</evidence>
<dbReference type="GO" id="GO:0031417">
    <property type="term" value="C:NatC complex"/>
    <property type="evidence" value="ECO:0007669"/>
    <property type="project" value="InterPro"/>
</dbReference>
<dbReference type="Gene3D" id="2.30.30.100">
    <property type="match status" value="1"/>
</dbReference>
<name>S3C9S4_OPHP1</name>